<accession>A0A423TCT9</accession>
<evidence type="ECO:0000313" key="4">
    <source>
        <dbReference type="EMBL" id="ROT74242.1"/>
    </source>
</evidence>
<dbReference type="GO" id="GO:0008270">
    <property type="term" value="F:zinc ion binding"/>
    <property type="evidence" value="ECO:0007669"/>
    <property type="project" value="UniProtKB-KW"/>
</dbReference>
<keyword evidence="1" id="KW-0862">Zinc</keyword>
<dbReference type="InterPro" id="IPR001878">
    <property type="entry name" value="Znf_CCHC"/>
</dbReference>
<feature type="compositionally biased region" description="Basic and acidic residues" evidence="2">
    <location>
        <begin position="1"/>
        <end position="11"/>
    </location>
</feature>
<evidence type="ECO:0000256" key="2">
    <source>
        <dbReference type="SAM" id="MobiDB-lite"/>
    </source>
</evidence>
<dbReference type="GO" id="GO:0003676">
    <property type="term" value="F:nucleic acid binding"/>
    <property type="evidence" value="ECO:0007669"/>
    <property type="project" value="InterPro"/>
</dbReference>
<keyword evidence="5" id="KW-1185">Reference proteome</keyword>
<organism evidence="4 5">
    <name type="scientific">Penaeus vannamei</name>
    <name type="common">Whiteleg shrimp</name>
    <name type="synonym">Litopenaeus vannamei</name>
    <dbReference type="NCBI Taxonomy" id="6689"/>
    <lineage>
        <taxon>Eukaryota</taxon>
        <taxon>Metazoa</taxon>
        <taxon>Ecdysozoa</taxon>
        <taxon>Arthropoda</taxon>
        <taxon>Crustacea</taxon>
        <taxon>Multicrustacea</taxon>
        <taxon>Malacostraca</taxon>
        <taxon>Eumalacostraca</taxon>
        <taxon>Eucarida</taxon>
        <taxon>Decapoda</taxon>
        <taxon>Dendrobranchiata</taxon>
        <taxon>Penaeoidea</taxon>
        <taxon>Penaeidae</taxon>
        <taxon>Penaeus</taxon>
    </lineage>
</organism>
<dbReference type="SUPFAM" id="SSF57756">
    <property type="entry name" value="Retrovirus zinc finger-like domains"/>
    <property type="match status" value="1"/>
</dbReference>
<feature type="region of interest" description="Disordered" evidence="2">
    <location>
        <begin position="1"/>
        <end position="83"/>
    </location>
</feature>
<dbReference type="Pfam" id="PF00098">
    <property type="entry name" value="zf-CCHC"/>
    <property type="match status" value="1"/>
</dbReference>
<evidence type="ECO:0000313" key="5">
    <source>
        <dbReference type="Proteomes" id="UP000283509"/>
    </source>
</evidence>
<dbReference type="EMBL" id="QCYY01001919">
    <property type="protein sequence ID" value="ROT74242.1"/>
    <property type="molecule type" value="Genomic_DNA"/>
</dbReference>
<dbReference type="Gene3D" id="4.10.60.10">
    <property type="entry name" value="Zinc finger, CCHC-type"/>
    <property type="match status" value="1"/>
</dbReference>
<dbReference type="PROSITE" id="PS50158">
    <property type="entry name" value="ZF_CCHC"/>
    <property type="match status" value="1"/>
</dbReference>
<dbReference type="SMART" id="SM00343">
    <property type="entry name" value="ZnF_C2HC"/>
    <property type="match status" value="1"/>
</dbReference>
<sequence>MDRLPGYDDSLKKRKGSLRKKGGGIRQSSQLPAPQLSRREHGTYRDLPQPLPRSRPPTPERVPREHVSGNASAPPFCQPPLGDPPCPGDSPKCVLCPRAGIHPSLQGDTSASNPLKKNQEIEGWVRSIENLVKPPTSEAFIQAARANCRGPADLIINSPLFDYMQDWDTFKTALRTKFRGTYTAADFYKVLYENKMSAGQAPMDFYQQLEGSVYQGYRDHKEAIGDPSELIRRVFLSGIPPWLRDFLALKEDCPPSRLAEAAQRVWNSRNGIRHRESTTRHQSPNDLPVGDHLERRHYPDRPPRNCDLYSCPVSTEQDEVMPSHPAPTQWCNFHHSHHHRTSDCRAAAAAAMRATTTRSLTCFRCRRIGHLARECPFQIGQDGRAPGQW</sequence>
<keyword evidence="1" id="KW-0479">Metal-binding</keyword>
<name>A0A423TCT9_PENVA</name>
<comment type="caution">
    <text evidence="4">The sequence shown here is derived from an EMBL/GenBank/DDBJ whole genome shotgun (WGS) entry which is preliminary data.</text>
</comment>
<dbReference type="InterPro" id="IPR036875">
    <property type="entry name" value="Znf_CCHC_sf"/>
</dbReference>
<dbReference type="Proteomes" id="UP000283509">
    <property type="component" value="Unassembled WGS sequence"/>
</dbReference>
<feature type="compositionally biased region" description="Pro residues" evidence="2">
    <location>
        <begin position="49"/>
        <end position="60"/>
    </location>
</feature>
<dbReference type="AlphaFoldDB" id="A0A423TCT9"/>
<protein>
    <recommendedName>
        <fullName evidence="3">CCHC-type domain-containing protein</fullName>
    </recommendedName>
</protein>
<reference evidence="4 5" key="1">
    <citation type="submission" date="2018-04" db="EMBL/GenBank/DDBJ databases">
        <authorList>
            <person name="Zhang X."/>
            <person name="Yuan J."/>
            <person name="Li F."/>
            <person name="Xiang J."/>
        </authorList>
    </citation>
    <scope>NUCLEOTIDE SEQUENCE [LARGE SCALE GENOMIC DNA]</scope>
    <source>
        <tissue evidence="4">Muscle</tissue>
    </source>
</reference>
<keyword evidence="1" id="KW-0863">Zinc-finger</keyword>
<feature type="domain" description="CCHC-type" evidence="3">
    <location>
        <begin position="362"/>
        <end position="376"/>
    </location>
</feature>
<gene>
    <name evidence="4" type="ORF">C7M84_007270</name>
</gene>
<feature type="compositionally biased region" description="Basic and acidic residues" evidence="2">
    <location>
        <begin position="289"/>
        <end position="301"/>
    </location>
</feature>
<evidence type="ECO:0000256" key="1">
    <source>
        <dbReference type="PROSITE-ProRule" id="PRU00047"/>
    </source>
</evidence>
<reference evidence="4 5" key="2">
    <citation type="submission" date="2019-01" db="EMBL/GenBank/DDBJ databases">
        <title>The decoding of complex shrimp genome reveals the adaptation for benthos swimmer, frequently molting mechanism and breeding impact on genome.</title>
        <authorList>
            <person name="Sun Y."/>
            <person name="Gao Y."/>
            <person name="Yu Y."/>
        </authorList>
    </citation>
    <scope>NUCLEOTIDE SEQUENCE [LARGE SCALE GENOMIC DNA]</scope>
    <source>
        <tissue evidence="4">Muscle</tissue>
    </source>
</reference>
<feature type="compositionally biased region" description="Basic residues" evidence="2">
    <location>
        <begin position="12"/>
        <end position="23"/>
    </location>
</feature>
<proteinExistence type="predicted"/>
<evidence type="ECO:0000259" key="3">
    <source>
        <dbReference type="PROSITE" id="PS50158"/>
    </source>
</evidence>
<feature type="region of interest" description="Disordered" evidence="2">
    <location>
        <begin position="269"/>
        <end position="301"/>
    </location>
</feature>